<proteinExistence type="predicted"/>
<sequence>MRPIRLMLQPACPAASVPSVSPERRTHHARTAATVALIASAVLIGVLAPQAAAARAAARAPQSAPVISTASSALPLPLPATAVEPLVTEGIGIEGPLINNLTLPTLR</sequence>
<reference evidence="2" key="1">
    <citation type="submission" date="2022-10" db="EMBL/GenBank/DDBJ databases">
        <title>The complete genomes of actinobacterial strains from the NBC collection.</title>
        <authorList>
            <person name="Joergensen T.S."/>
            <person name="Alvarez Arevalo M."/>
            <person name="Sterndorff E.B."/>
            <person name="Faurdal D."/>
            <person name="Vuksanovic O."/>
            <person name="Mourched A.-S."/>
            <person name="Charusanti P."/>
            <person name="Shaw S."/>
            <person name="Blin K."/>
            <person name="Weber T."/>
        </authorList>
    </citation>
    <scope>NUCLEOTIDE SEQUENCE</scope>
    <source>
        <strain evidence="2">NBC_00189</strain>
    </source>
</reference>
<evidence type="ECO:0000313" key="2">
    <source>
        <dbReference type="EMBL" id="WTP50349.1"/>
    </source>
</evidence>
<evidence type="ECO:0000313" key="3">
    <source>
        <dbReference type="Proteomes" id="UP001432166"/>
    </source>
</evidence>
<evidence type="ECO:0008006" key="4">
    <source>
        <dbReference type="Google" id="ProtNLM"/>
    </source>
</evidence>
<keyword evidence="3" id="KW-1185">Reference proteome</keyword>
<keyword evidence="1" id="KW-1133">Transmembrane helix</keyword>
<accession>A0ABZ1JJY2</accession>
<evidence type="ECO:0000256" key="1">
    <source>
        <dbReference type="SAM" id="Phobius"/>
    </source>
</evidence>
<keyword evidence="1" id="KW-0812">Transmembrane</keyword>
<dbReference type="Proteomes" id="UP001432166">
    <property type="component" value="Chromosome"/>
</dbReference>
<name>A0ABZ1JJY2_9ACTN</name>
<feature type="transmembrane region" description="Helical" evidence="1">
    <location>
        <begin position="32"/>
        <end position="53"/>
    </location>
</feature>
<dbReference type="EMBL" id="CP108133">
    <property type="protein sequence ID" value="WTP50349.1"/>
    <property type="molecule type" value="Genomic_DNA"/>
</dbReference>
<gene>
    <name evidence="2" type="ORF">OG288_19780</name>
</gene>
<keyword evidence="1" id="KW-0472">Membrane</keyword>
<dbReference type="RefSeq" id="WP_246570292.1">
    <property type="nucleotide sequence ID" value="NZ_BMVY01000006.1"/>
</dbReference>
<protein>
    <recommendedName>
        <fullName evidence="4">Secreted protein</fullName>
    </recommendedName>
</protein>
<organism evidence="2 3">
    <name type="scientific">Streptomyces tauricus</name>
    <dbReference type="NCBI Taxonomy" id="68274"/>
    <lineage>
        <taxon>Bacteria</taxon>
        <taxon>Bacillati</taxon>
        <taxon>Actinomycetota</taxon>
        <taxon>Actinomycetes</taxon>
        <taxon>Kitasatosporales</taxon>
        <taxon>Streptomycetaceae</taxon>
        <taxon>Streptomyces</taxon>
        <taxon>Streptomyces aurantiacus group</taxon>
    </lineage>
</organism>